<evidence type="ECO:0000313" key="2">
    <source>
        <dbReference type="Proteomes" id="UP000005239"/>
    </source>
</evidence>
<dbReference type="Proteomes" id="UP000005239">
    <property type="component" value="Unassembled WGS sequence"/>
</dbReference>
<reference evidence="1" key="2">
    <citation type="submission" date="2022-06" db="UniProtKB">
        <authorList>
            <consortium name="EnsemblMetazoa"/>
        </authorList>
    </citation>
    <scope>IDENTIFICATION</scope>
    <source>
        <strain evidence="1">PS312</strain>
    </source>
</reference>
<dbReference type="EnsemblMetazoa" id="PPA38107.1">
    <property type="protein sequence ID" value="PPA38107.1"/>
    <property type="gene ID" value="WBGene00276476"/>
</dbReference>
<gene>
    <name evidence="1" type="primary">WBGene00276476</name>
</gene>
<sequence length="789" mass="84855">MDGVAGTYTTQCLDDMDVVTCNSGKINASLSATPGDTALFDKATCVHGMWFGTSCTGAGSGYFISAAAPFFNCPDVVPPTTTPLITTTTPTVPTVPTTTPKAPVILPCACAYTDAGAALNLAAPVSFCADKVQKLQCDGKISATTGGDFAEYDSVSCTNGLWSGTGCDGVTQPLNIASVTVKCASEEPPVCAYFPHTTEGLKYIGTVNGVQRYTCEGDKLAKHTISGDTVMAAKYIECSRIYVLKYAFDQIGHATPANTPIDKIECRDYGKVQPSCAVPMLKNAWYQDGKLRCIKGTYLKSVGIAQADNARIFVNASDWAMTDATCGESGWKVTGTPHTAVELIMFLCEETPASMGTCGELDIPRRNVQHTTLGANYFCWDALMTQGALRLEAITPTGEVYSGFRFQCVPKSSGPSILHSCARDGRSTLTPALFHPQFGESSSVSLGIPTSIAHLDHQEEDPGRILIVSCDLRRLLREFTLNHSGLRRLDDLLLGSSHRLSATGHRQQKAQKIPSLDPIPPGSKLSCEPFQTTVLPPFPTSLPLIPVGVGSAGLTRWACIDSTLKIDLELGPGQIERYPLHSPYIETNNTFYQVISSVELMPSGKFNQTIISISCEDMGSKEYACTDPVDLGGIRVGNQYECMKGFYLMTAYWIDAAGARQSHDASTTDSKGLQCKRDGWAVEGTAFSALNIINVHCYPAHALGQAEGNCPENIDTEHYKLQFDSFRKYFTCYAGESLAYTLGGVRTYGAGKKLFCGTNTTTSAREWQWSLMDGTGKAAIPLGAKMNCF</sequence>
<dbReference type="AlphaFoldDB" id="A0A8R1UQQ6"/>
<organism evidence="1 2">
    <name type="scientific">Pristionchus pacificus</name>
    <name type="common">Parasitic nematode worm</name>
    <dbReference type="NCBI Taxonomy" id="54126"/>
    <lineage>
        <taxon>Eukaryota</taxon>
        <taxon>Metazoa</taxon>
        <taxon>Ecdysozoa</taxon>
        <taxon>Nematoda</taxon>
        <taxon>Chromadorea</taxon>
        <taxon>Rhabditida</taxon>
        <taxon>Rhabditina</taxon>
        <taxon>Diplogasteromorpha</taxon>
        <taxon>Diplogasteroidea</taxon>
        <taxon>Neodiplogasteridae</taxon>
        <taxon>Pristionchus</taxon>
    </lineage>
</organism>
<protein>
    <submittedName>
        <fullName evidence="1">Uncharacterized protein</fullName>
    </submittedName>
</protein>
<proteinExistence type="predicted"/>
<reference evidence="2" key="1">
    <citation type="journal article" date="2008" name="Nat. Genet.">
        <title>The Pristionchus pacificus genome provides a unique perspective on nematode lifestyle and parasitism.</title>
        <authorList>
            <person name="Dieterich C."/>
            <person name="Clifton S.W."/>
            <person name="Schuster L.N."/>
            <person name="Chinwalla A."/>
            <person name="Delehaunty K."/>
            <person name="Dinkelacker I."/>
            <person name="Fulton L."/>
            <person name="Fulton R."/>
            <person name="Godfrey J."/>
            <person name="Minx P."/>
            <person name="Mitreva M."/>
            <person name="Roeseler W."/>
            <person name="Tian H."/>
            <person name="Witte H."/>
            <person name="Yang S.P."/>
            <person name="Wilson R.K."/>
            <person name="Sommer R.J."/>
        </authorList>
    </citation>
    <scope>NUCLEOTIDE SEQUENCE [LARGE SCALE GENOMIC DNA]</scope>
    <source>
        <strain evidence="2">PS312</strain>
    </source>
</reference>
<name>A0A8R1UQQ6_PRIPA</name>
<evidence type="ECO:0000313" key="1">
    <source>
        <dbReference type="EnsemblMetazoa" id="PPA38107.1"/>
    </source>
</evidence>
<accession>A0A8R1UQQ6</accession>
<keyword evidence="2" id="KW-1185">Reference proteome</keyword>